<dbReference type="AlphaFoldDB" id="A0AAV4GX78"/>
<accession>A0AAV4GX78</accession>
<protein>
    <submittedName>
        <fullName evidence="1">Uncharacterized protein</fullName>
    </submittedName>
</protein>
<evidence type="ECO:0000313" key="1">
    <source>
        <dbReference type="EMBL" id="GFR89874.1"/>
    </source>
</evidence>
<dbReference type="EMBL" id="BMAT01008641">
    <property type="protein sequence ID" value="GFR89874.1"/>
    <property type="molecule type" value="Genomic_DNA"/>
</dbReference>
<reference evidence="1 2" key="1">
    <citation type="journal article" date="2021" name="Elife">
        <title>Chloroplast acquisition without the gene transfer in kleptoplastic sea slugs, Plakobranchus ocellatus.</title>
        <authorList>
            <person name="Maeda T."/>
            <person name="Takahashi S."/>
            <person name="Yoshida T."/>
            <person name="Shimamura S."/>
            <person name="Takaki Y."/>
            <person name="Nagai Y."/>
            <person name="Toyoda A."/>
            <person name="Suzuki Y."/>
            <person name="Arimoto A."/>
            <person name="Ishii H."/>
            <person name="Satoh N."/>
            <person name="Nishiyama T."/>
            <person name="Hasebe M."/>
            <person name="Maruyama T."/>
            <person name="Minagawa J."/>
            <person name="Obokata J."/>
            <person name="Shigenobu S."/>
        </authorList>
    </citation>
    <scope>NUCLEOTIDE SEQUENCE [LARGE SCALE GENOMIC DNA]</scope>
</reference>
<organism evidence="1 2">
    <name type="scientific">Elysia marginata</name>
    <dbReference type="NCBI Taxonomy" id="1093978"/>
    <lineage>
        <taxon>Eukaryota</taxon>
        <taxon>Metazoa</taxon>
        <taxon>Spiralia</taxon>
        <taxon>Lophotrochozoa</taxon>
        <taxon>Mollusca</taxon>
        <taxon>Gastropoda</taxon>
        <taxon>Heterobranchia</taxon>
        <taxon>Euthyneura</taxon>
        <taxon>Panpulmonata</taxon>
        <taxon>Sacoglossa</taxon>
        <taxon>Placobranchoidea</taxon>
        <taxon>Plakobranchidae</taxon>
        <taxon>Elysia</taxon>
    </lineage>
</organism>
<comment type="caution">
    <text evidence="1">The sequence shown here is derived from an EMBL/GenBank/DDBJ whole genome shotgun (WGS) entry which is preliminary data.</text>
</comment>
<gene>
    <name evidence="1" type="ORF">ElyMa_004290100</name>
</gene>
<proteinExistence type="predicted"/>
<evidence type="ECO:0000313" key="2">
    <source>
        <dbReference type="Proteomes" id="UP000762676"/>
    </source>
</evidence>
<name>A0AAV4GX78_9GAST</name>
<sequence>MEVISNLKYVGSITIRLFTDSTTEKISNLKYIGAATLGGVGRGLLYDAWTFTLGKMDIALSLGRDGCIPVLENVRNNDPNMPSDSLLLFNDVTTTVTDGHLLEVPNACKFTSGGGTIG</sequence>
<dbReference type="Proteomes" id="UP000762676">
    <property type="component" value="Unassembled WGS sequence"/>
</dbReference>
<keyword evidence="2" id="KW-1185">Reference proteome</keyword>